<comment type="subcellular location">
    <subcellularLocation>
        <location evidence="6">Cytoplasm</location>
    </subcellularLocation>
</comment>
<dbReference type="NCBIfam" id="TIGR01280">
    <property type="entry name" value="xseB"/>
    <property type="match status" value="1"/>
</dbReference>
<dbReference type="EC" id="3.1.11.6" evidence="6"/>
<evidence type="ECO:0000256" key="1">
    <source>
        <dbReference type="ARBA" id="ARBA00009998"/>
    </source>
</evidence>
<evidence type="ECO:0000256" key="2">
    <source>
        <dbReference type="ARBA" id="ARBA00022490"/>
    </source>
</evidence>
<name>A0ABQ6LGT1_9RHOB</name>
<dbReference type="EMBL" id="BSYI01000011">
    <property type="protein sequence ID" value="GMG82500.1"/>
    <property type="molecule type" value="Genomic_DNA"/>
</dbReference>
<evidence type="ECO:0000256" key="5">
    <source>
        <dbReference type="ARBA" id="ARBA00022839"/>
    </source>
</evidence>
<organism evidence="8 9">
    <name type="scientific">Paralimibaculum aggregatum</name>
    <dbReference type="NCBI Taxonomy" id="3036245"/>
    <lineage>
        <taxon>Bacteria</taxon>
        <taxon>Pseudomonadati</taxon>
        <taxon>Pseudomonadota</taxon>
        <taxon>Alphaproteobacteria</taxon>
        <taxon>Rhodobacterales</taxon>
        <taxon>Paracoccaceae</taxon>
        <taxon>Paralimibaculum</taxon>
    </lineage>
</organism>
<keyword evidence="9" id="KW-1185">Reference proteome</keyword>
<dbReference type="Proteomes" id="UP001239909">
    <property type="component" value="Unassembled WGS sequence"/>
</dbReference>
<evidence type="ECO:0000313" key="9">
    <source>
        <dbReference type="Proteomes" id="UP001239909"/>
    </source>
</evidence>
<keyword evidence="2 6" id="KW-0963">Cytoplasm</keyword>
<sequence>MSSDPHSAETLVSEMSFEEALAALETVVGRLEDGKVPLEASIALYQRGAELKSRCEALLRDAELKVSRIVAGADGGPALAPEAEASGPAAERPARKPAAAKPKPKPRPDPAASGAADEDDIPF</sequence>
<evidence type="ECO:0000256" key="4">
    <source>
        <dbReference type="ARBA" id="ARBA00022801"/>
    </source>
</evidence>
<dbReference type="RefSeq" id="WP_352231063.1">
    <property type="nucleotide sequence ID" value="NZ_BSYI01000011.1"/>
</dbReference>
<comment type="function">
    <text evidence="6">Bidirectionally degrades single-stranded DNA into large acid-insoluble oligonucleotides, which are then degraded further into small acid-soluble oligonucleotides.</text>
</comment>
<dbReference type="Gene3D" id="1.10.287.1040">
    <property type="entry name" value="Exonuclease VII, small subunit"/>
    <property type="match status" value="1"/>
</dbReference>
<proteinExistence type="inferred from homology"/>
<keyword evidence="4 6" id="KW-0378">Hydrolase</keyword>
<dbReference type="HAMAP" id="MF_00337">
    <property type="entry name" value="Exonuc_7_S"/>
    <property type="match status" value="1"/>
</dbReference>
<dbReference type="PANTHER" id="PTHR34137">
    <property type="entry name" value="EXODEOXYRIBONUCLEASE 7 SMALL SUBUNIT"/>
    <property type="match status" value="1"/>
</dbReference>
<evidence type="ECO:0000313" key="8">
    <source>
        <dbReference type="EMBL" id="GMG82500.1"/>
    </source>
</evidence>
<dbReference type="Pfam" id="PF02609">
    <property type="entry name" value="Exonuc_VII_S"/>
    <property type="match status" value="1"/>
</dbReference>
<dbReference type="PANTHER" id="PTHR34137:SF1">
    <property type="entry name" value="EXODEOXYRIBONUCLEASE 7 SMALL SUBUNIT"/>
    <property type="match status" value="1"/>
</dbReference>
<keyword evidence="3 6" id="KW-0540">Nuclease</keyword>
<reference evidence="8 9" key="1">
    <citation type="submission" date="2023-04" db="EMBL/GenBank/DDBJ databases">
        <title>Marinoamorphus aggregata gen. nov., sp. Nov., isolate from tissue of brittle star Ophioplocus japonicus.</title>
        <authorList>
            <person name="Kawano K."/>
            <person name="Sawayama S."/>
            <person name="Nakagawa S."/>
        </authorList>
    </citation>
    <scope>NUCLEOTIDE SEQUENCE [LARGE SCALE GENOMIC DNA]</scope>
    <source>
        <strain evidence="8 9">NKW23</strain>
    </source>
</reference>
<evidence type="ECO:0000256" key="7">
    <source>
        <dbReference type="SAM" id="MobiDB-lite"/>
    </source>
</evidence>
<comment type="subunit">
    <text evidence="6">Heterooligomer composed of large and small subunits.</text>
</comment>
<gene>
    <name evidence="6" type="primary">xseB</name>
    <name evidence="8" type="ORF">LNKW23_17130</name>
</gene>
<dbReference type="InterPro" id="IPR003761">
    <property type="entry name" value="Exonuc_VII_S"/>
</dbReference>
<evidence type="ECO:0000256" key="6">
    <source>
        <dbReference type="HAMAP-Rule" id="MF_00337"/>
    </source>
</evidence>
<comment type="similarity">
    <text evidence="1 6">Belongs to the XseB family.</text>
</comment>
<keyword evidence="5 6" id="KW-0269">Exonuclease</keyword>
<protein>
    <recommendedName>
        <fullName evidence="6">Exodeoxyribonuclease 7 small subunit</fullName>
        <ecNumber evidence="6">3.1.11.6</ecNumber>
    </recommendedName>
    <alternativeName>
        <fullName evidence="6">Exodeoxyribonuclease VII small subunit</fullName>
        <shortName evidence="6">Exonuclease VII small subunit</shortName>
    </alternativeName>
</protein>
<feature type="compositionally biased region" description="Low complexity" evidence="7">
    <location>
        <begin position="76"/>
        <end position="101"/>
    </location>
</feature>
<dbReference type="InterPro" id="IPR037004">
    <property type="entry name" value="Exonuc_VII_ssu_sf"/>
</dbReference>
<comment type="caution">
    <text evidence="8">The sequence shown here is derived from an EMBL/GenBank/DDBJ whole genome shotgun (WGS) entry which is preliminary data.</text>
</comment>
<comment type="catalytic activity">
    <reaction evidence="6">
        <text>Exonucleolytic cleavage in either 5'- to 3'- or 3'- to 5'-direction to yield nucleoside 5'-phosphates.</text>
        <dbReference type="EC" id="3.1.11.6"/>
    </reaction>
</comment>
<accession>A0ABQ6LGT1</accession>
<dbReference type="NCBIfam" id="NF002139">
    <property type="entry name" value="PRK00977.1-3"/>
    <property type="match status" value="1"/>
</dbReference>
<evidence type="ECO:0000256" key="3">
    <source>
        <dbReference type="ARBA" id="ARBA00022722"/>
    </source>
</evidence>
<dbReference type="SUPFAM" id="SSF116842">
    <property type="entry name" value="XseB-like"/>
    <property type="match status" value="1"/>
</dbReference>
<feature type="region of interest" description="Disordered" evidence="7">
    <location>
        <begin position="73"/>
        <end position="123"/>
    </location>
</feature>